<dbReference type="OrthoDB" id="3057168at2759"/>
<dbReference type="GO" id="GO:0005789">
    <property type="term" value="C:endoplasmic reticulum membrane"/>
    <property type="evidence" value="ECO:0007669"/>
    <property type="project" value="UniProtKB-SubCell"/>
</dbReference>
<evidence type="ECO:0000256" key="1">
    <source>
        <dbReference type="ARBA" id="ARBA00001946"/>
    </source>
</evidence>
<dbReference type="InterPro" id="IPR036424">
    <property type="entry name" value="UPP_synth-like_sf"/>
</dbReference>
<dbReference type="PANTHER" id="PTHR21528">
    <property type="entry name" value="DEHYDRODOLICHYL DIPHOSPHATE SYNTHASE COMPLEX SUBUNIT NUS1"/>
    <property type="match status" value="1"/>
</dbReference>
<dbReference type="EMBL" id="JAACJK010000057">
    <property type="protein sequence ID" value="KAF5337136.1"/>
    <property type="molecule type" value="Genomic_DNA"/>
</dbReference>
<evidence type="ECO:0000256" key="7">
    <source>
        <dbReference type="ARBA" id="ARBA00022692"/>
    </source>
</evidence>
<comment type="caution">
    <text evidence="14">The sequence shown here is derived from an EMBL/GenBank/DDBJ whole genome shotgun (WGS) entry which is preliminary data.</text>
</comment>
<evidence type="ECO:0000256" key="4">
    <source>
        <dbReference type="ARBA" id="ARBA00005432"/>
    </source>
</evidence>
<dbReference type="AlphaFoldDB" id="A0A8H5FHN4"/>
<evidence type="ECO:0000256" key="11">
    <source>
        <dbReference type="ARBA" id="ARBA00023136"/>
    </source>
</evidence>
<accession>A0A8H5FHN4</accession>
<evidence type="ECO:0000313" key="15">
    <source>
        <dbReference type="Proteomes" id="UP000541558"/>
    </source>
</evidence>
<evidence type="ECO:0000256" key="12">
    <source>
        <dbReference type="ARBA" id="ARBA00047353"/>
    </source>
</evidence>
<proteinExistence type="inferred from homology"/>
<protein>
    <recommendedName>
        <fullName evidence="5">ditrans,polycis-polyprenyl diphosphate synthase [(2E,6E)-farnesyldiphosphate specific]</fullName>
        <ecNumber evidence="5">2.5.1.87</ecNumber>
    </recommendedName>
</protein>
<comment type="catalytic activity">
    <reaction evidence="12">
        <text>n isopentenyl diphosphate + (2E,6E)-farnesyl diphosphate = a di-trans,poly-cis-polyprenyl diphosphate + n diphosphate</text>
        <dbReference type="Rhea" id="RHEA:53008"/>
        <dbReference type="Rhea" id="RHEA-COMP:19494"/>
        <dbReference type="ChEBI" id="CHEBI:33019"/>
        <dbReference type="ChEBI" id="CHEBI:128769"/>
        <dbReference type="ChEBI" id="CHEBI:136960"/>
        <dbReference type="ChEBI" id="CHEBI:175763"/>
        <dbReference type="EC" id="2.5.1.87"/>
    </reaction>
</comment>
<evidence type="ECO:0000256" key="9">
    <source>
        <dbReference type="ARBA" id="ARBA00022842"/>
    </source>
</evidence>
<evidence type="ECO:0000256" key="6">
    <source>
        <dbReference type="ARBA" id="ARBA00022679"/>
    </source>
</evidence>
<keyword evidence="6" id="KW-0808">Transferase</keyword>
<comment type="cofactor">
    <cofactor evidence="1">
        <name>Mg(2+)</name>
        <dbReference type="ChEBI" id="CHEBI:18420"/>
    </cofactor>
</comment>
<dbReference type="GO" id="GO:1904423">
    <property type="term" value="C:dehydrodolichyl diphosphate synthase complex"/>
    <property type="evidence" value="ECO:0007669"/>
    <property type="project" value="InterPro"/>
</dbReference>
<reference evidence="14 15" key="1">
    <citation type="journal article" date="2020" name="ISME J.">
        <title>Uncovering the hidden diversity of litter-decomposition mechanisms in mushroom-forming fungi.</title>
        <authorList>
            <person name="Floudas D."/>
            <person name="Bentzer J."/>
            <person name="Ahren D."/>
            <person name="Johansson T."/>
            <person name="Persson P."/>
            <person name="Tunlid A."/>
        </authorList>
    </citation>
    <scope>NUCLEOTIDE SEQUENCE [LARGE SCALE GENOMIC DNA]</scope>
    <source>
        <strain evidence="14 15">CBS 175.51</strain>
    </source>
</reference>
<keyword evidence="11" id="KW-0472">Membrane</keyword>
<evidence type="ECO:0000256" key="5">
    <source>
        <dbReference type="ARBA" id="ARBA00012596"/>
    </source>
</evidence>
<dbReference type="GO" id="GO:0045547">
    <property type="term" value="F:ditrans,polycis-polyprenyl diphosphate synthase [(2E,6E)-farnesyl diphosphate specific] activity"/>
    <property type="evidence" value="ECO:0007669"/>
    <property type="project" value="UniProtKB-EC"/>
</dbReference>
<comment type="similarity">
    <text evidence="4">Belongs to the UPP synthase family.</text>
</comment>
<comment type="subcellular location">
    <subcellularLocation>
        <location evidence="2">Endoplasmic reticulum membrane</location>
    </subcellularLocation>
</comment>
<dbReference type="Gene3D" id="3.40.1180.10">
    <property type="entry name" value="Decaprenyl diphosphate synthase-like"/>
    <property type="match status" value="1"/>
</dbReference>
<keyword evidence="15" id="KW-1185">Reference proteome</keyword>
<dbReference type="InterPro" id="IPR038887">
    <property type="entry name" value="Nus1/NgBR"/>
</dbReference>
<organism evidence="14 15">
    <name type="scientific">Ephemerocybe angulata</name>
    <dbReference type="NCBI Taxonomy" id="980116"/>
    <lineage>
        <taxon>Eukaryota</taxon>
        <taxon>Fungi</taxon>
        <taxon>Dikarya</taxon>
        <taxon>Basidiomycota</taxon>
        <taxon>Agaricomycotina</taxon>
        <taxon>Agaricomycetes</taxon>
        <taxon>Agaricomycetidae</taxon>
        <taxon>Agaricales</taxon>
        <taxon>Agaricineae</taxon>
        <taxon>Psathyrellaceae</taxon>
        <taxon>Ephemerocybe</taxon>
    </lineage>
</organism>
<dbReference type="EC" id="2.5.1.87" evidence="5"/>
<dbReference type="SUPFAM" id="SSF64005">
    <property type="entry name" value="Undecaprenyl diphosphate synthase"/>
    <property type="match status" value="1"/>
</dbReference>
<evidence type="ECO:0000313" key="14">
    <source>
        <dbReference type="EMBL" id="KAF5337136.1"/>
    </source>
</evidence>
<evidence type="ECO:0000256" key="2">
    <source>
        <dbReference type="ARBA" id="ARBA00004586"/>
    </source>
</evidence>
<evidence type="ECO:0000256" key="13">
    <source>
        <dbReference type="SAM" id="MobiDB-lite"/>
    </source>
</evidence>
<dbReference type="Proteomes" id="UP000541558">
    <property type="component" value="Unassembled WGS sequence"/>
</dbReference>
<keyword evidence="10" id="KW-1133">Transmembrane helix</keyword>
<keyword evidence="7" id="KW-0812">Transmembrane</keyword>
<comment type="pathway">
    <text evidence="3">Protein modification; protein glycosylation.</text>
</comment>
<name>A0A8H5FHN4_9AGAR</name>
<evidence type="ECO:0000256" key="8">
    <source>
        <dbReference type="ARBA" id="ARBA00022824"/>
    </source>
</evidence>
<dbReference type="UniPathway" id="UPA00378"/>
<gene>
    <name evidence="14" type="ORF">D9611_003172</name>
</gene>
<dbReference type="PANTHER" id="PTHR21528:SF0">
    <property type="entry name" value="DEHYDRODOLICHYL DIPHOSPHATE SYNTHASE COMPLEX SUBUNIT NUS1"/>
    <property type="match status" value="1"/>
</dbReference>
<evidence type="ECO:0000256" key="3">
    <source>
        <dbReference type="ARBA" id="ARBA00004922"/>
    </source>
</evidence>
<sequence>MNAVFSSFLRIFHCIYALYLSFHSFWEQRRRRQPQPLFAARQRIPKHLSVVLLAPPSHSKNSINTAVVESVANAVQWCRQLGVPKLTIYEEHGYLSELEHEIHSQLVPGLKDCDSSDSEVEYHPLTPPPSDYSDSRPLTPSHPPSLVPITTILISDTPKEDPSARKQSLKKRRGGVDKQSNHSLQLCLISREASKVAIAAVATSLARNHSSKKRRGARTGSLADFHLAVNELEAILESEDGLSPPDFMIVHSLTSEATSQKVPLELHGFPPWHIRLTEIFTSQIYPLSDSKSLAYPLDESIFCQALDQFAGAEMRFGK</sequence>
<feature type="region of interest" description="Disordered" evidence="13">
    <location>
        <begin position="114"/>
        <end position="177"/>
    </location>
</feature>
<keyword evidence="9" id="KW-0460">Magnesium</keyword>
<keyword evidence="8" id="KW-0256">Endoplasmic reticulum</keyword>
<evidence type="ECO:0000256" key="10">
    <source>
        <dbReference type="ARBA" id="ARBA00022989"/>
    </source>
</evidence>